<dbReference type="Pfam" id="PF00990">
    <property type="entry name" value="GGDEF"/>
    <property type="match status" value="1"/>
</dbReference>
<dbReference type="EMBL" id="SGKU01000015">
    <property type="protein sequence ID" value="NFA42320.1"/>
    <property type="molecule type" value="Genomic_DNA"/>
</dbReference>
<dbReference type="PANTHER" id="PTHR45138:SF9">
    <property type="entry name" value="DIGUANYLATE CYCLASE DGCM-RELATED"/>
    <property type="match status" value="1"/>
</dbReference>
<dbReference type="RefSeq" id="WP_012450118.1">
    <property type="nucleotide sequence ID" value="NZ_CP010520.1"/>
</dbReference>
<dbReference type="Proteomes" id="UP000476820">
    <property type="component" value="Unassembled WGS sequence"/>
</dbReference>
<evidence type="ECO:0000313" key="4">
    <source>
        <dbReference type="EMBL" id="NFF89374.1"/>
    </source>
</evidence>
<gene>
    <name evidence="3" type="ORF">EXM65_06930</name>
    <name evidence="4" type="ORF">FC774_16100</name>
    <name evidence="5" type="ORF">FDB51_05275</name>
</gene>
<dbReference type="Proteomes" id="UP000472355">
    <property type="component" value="Unassembled WGS sequence"/>
</dbReference>
<feature type="transmembrane region" description="Helical" evidence="1">
    <location>
        <begin position="312"/>
        <end position="331"/>
    </location>
</feature>
<feature type="transmembrane region" description="Helical" evidence="1">
    <location>
        <begin position="218"/>
        <end position="237"/>
    </location>
</feature>
<keyword evidence="1" id="KW-1133">Transmembrane helix</keyword>
<accession>A0A0C2NTE1</accession>
<reference evidence="3 6" key="1">
    <citation type="submission" date="2019-02" db="EMBL/GenBank/DDBJ databases">
        <title>Genome sequencing of Clostridium botulinum clinical isolates.</title>
        <authorList>
            <person name="Brunt J."/>
            <person name="Van Vliet A.H.M."/>
            <person name="Stringer S.C."/>
            <person name="Grant K.A."/>
            <person name="Carter A.C."/>
            <person name="Peck M.W."/>
        </authorList>
    </citation>
    <scope>NUCLEOTIDE SEQUENCE [LARGE SCALE GENOMIC DNA]</scope>
    <source>
        <strain evidence="3 6">H113700579</strain>
    </source>
</reference>
<feature type="transmembrane region" description="Helical" evidence="1">
    <location>
        <begin position="14"/>
        <end position="34"/>
    </location>
</feature>
<feature type="transmembrane region" description="Helical" evidence="1">
    <location>
        <begin position="343"/>
        <end position="366"/>
    </location>
</feature>
<dbReference type="SUPFAM" id="SSF55073">
    <property type="entry name" value="Nucleotide cyclase"/>
    <property type="match status" value="1"/>
</dbReference>
<evidence type="ECO:0000313" key="3">
    <source>
        <dbReference type="EMBL" id="NFA42320.1"/>
    </source>
</evidence>
<dbReference type="OrthoDB" id="9804955at2"/>
<feature type="transmembrane region" description="Helical" evidence="1">
    <location>
        <begin position="249"/>
        <end position="271"/>
    </location>
</feature>
<dbReference type="Gene3D" id="3.30.70.270">
    <property type="match status" value="1"/>
</dbReference>
<name>A0A0C2NTE1_CLOBO</name>
<dbReference type="CDD" id="cd01949">
    <property type="entry name" value="GGDEF"/>
    <property type="match status" value="1"/>
</dbReference>
<evidence type="ECO:0000313" key="8">
    <source>
        <dbReference type="Proteomes" id="UP000476820"/>
    </source>
</evidence>
<evidence type="ECO:0000313" key="7">
    <source>
        <dbReference type="Proteomes" id="UP000473681"/>
    </source>
</evidence>
<comment type="caution">
    <text evidence="5">The sequence shown here is derived from an EMBL/GenBank/DDBJ whole genome shotgun (WGS) entry which is preliminary data.</text>
</comment>
<dbReference type="EMBL" id="SWVK01000005">
    <property type="protein sequence ID" value="NFN34553.1"/>
    <property type="molecule type" value="Genomic_DNA"/>
</dbReference>
<dbReference type="InterPro" id="IPR050469">
    <property type="entry name" value="Diguanylate_Cyclase"/>
</dbReference>
<dbReference type="InterPro" id="IPR043128">
    <property type="entry name" value="Rev_trsase/Diguanyl_cyclase"/>
</dbReference>
<feature type="transmembrane region" description="Helical" evidence="1">
    <location>
        <begin position="372"/>
        <end position="390"/>
    </location>
</feature>
<feature type="domain" description="GGDEF" evidence="2">
    <location>
        <begin position="439"/>
        <end position="571"/>
    </location>
</feature>
<feature type="transmembrane region" description="Helical" evidence="1">
    <location>
        <begin position="187"/>
        <end position="211"/>
    </location>
</feature>
<sequence>MNSFINRNILNKKVTLNLIIFSLIIFFLSIISSLRFKEDYKIKYIDDNAITLANNWNLENSFNNIKTIVNFPMNLKYHHNTTYSFSKILDEDLDEDSDMLCLRIGFSNVNVYLDDNLIYSSAFSDYEKFKNKGNNTLHMIPLDSNIKYKELKFVVEMKSNFSLPYDIKPPIIGNETSIIHSLISSQVLNYVIIFLLITFTLSIFVISAIAFYKNKNNIFHLLYIGIFALLSSIYAISEINIMQILIPNTYLLNNLTFMPLMLVGIPIVMIMIETTNKKYTKPLLITTYSMIINFIIQSLLTLFGILDLRSMLISSHILIMINGILSLYIMILSWHDRSFSSKCFTISIVPMILGTSIDIILFYLHIPHYYGILFQIGVLIFIVIQLWYVINKYFNYYKLSIKSSVYEKMAFTDTITNLENRAAFEKKITFIDKNINDFSSIWCISMDLNNLKFVNDNLGHASGDTVITSFSKILKDTFNSIGNSYRTGGDEFIVIVNDISKSSLECKISDLYNSINKFNSNSTLKISVALGYDNFKINEDNKITDLITRADKLMYIDKKETKKNLPNKYLF</sequence>
<dbReference type="InterPro" id="IPR029787">
    <property type="entry name" value="Nucleotide_cyclase"/>
</dbReference>
<protein>
    <submittedName>
        <fullName evidence="5">Diguanylate cyclase</fullName>
    </submittedName>
</protein>
<proteinExistence type="predicted"/>
<evidence type="ECO:0000259" key="2">
    <source>
        <dbReference type="PROSITE" id="PS50887"/>
    </source>
</evidence>
<evidence type="ECO:0000313" key="5">
    <source>
        <dbReference type="EMBL" id="NFN34553.1"/>
    </source>
</evidence>
<dbReference type="PANTHER" id="PTHR45138">
    <property type="entry name" value="REGULATORY COMPONENTS OF SENSORY TRANSDUCTION SYSTEM"/>
    <property type="match status" value="1"/>
</dbReference>
<dbReference type="PROSITE" id="PS50887">
    <property type="entry name" value="GGDEF"/>
    <property type="match status" value="1"/>
</dbReference>
<dbReference type="NCBIfam" id="TIGR00254">
    <property type="entry name" value="GGDEF"/>
    <property type="match status" value="1"/>
</dbReference>
<dbReference type="GO" id="GO:0052621">
    <property type="term" value="F:diguanylate cyclase activity"/>
    <property type="evidence" value="ECO:0007669"/>
    <property type="project" value="TreeGrafter"/>
</dbReference>
<evidence type="ECO:0000256" key="1">
    <source>
        <dbReference type="SAM" id="Phobius"/>
    </source>
</evidence>
<reference evidence="7 8" key="2">
    <citation type="submission" date="2019-04" db="EMBL/GenBank/DDBJ databases">
        <title>Genome sequencing of Clostridium botulinum Groups I-IV and Clostridium butyricum.</title>
        <authorList>
            <person name="Brunt J."/>
            <person name="Van Vliet A.H.M."/>
            <person name="Stringer S.C."/>
            <person name="Carter A.T."/>
            <person name="Peck M.W."/>
        </authorList>
    </citation>
    <scope>NUCLEOTIDE SEQUENCE [LARGE SCALE GENOMIC DNA]</scope>
    <source>
        <strain evidence="4 8">1605</strain>
        <strain evidence="5 7">CB-K-33E</strain>
    </source>
</reference>
<organism evidence="5 7">
    <name type="scientific">Clostridium botulinum</name>
    <dbReference type="NCBI Taxonomy" id="1491"/>
    <lineage>
        <taxon>Bacteria</taxon>
        <taxon>Bacillati</taxon>
        <taxon>Bacillota</taxon>
        <taxon>Clostridia</taxon>
        <taxon>Eubacteriales</taxon>
        <taxon>Clostridiaceae</taxon>
        <taxon>Clostridium</taxon>
    </lineage>
</organism>
<dbReference type="AlphaFoldDB" id="A0A0C2NTE1"/>
<feature type="transmembrane region" description="Helical" evidence="1">
    <location>
        <begin position="283"/>
        <end position="306"/>
    </location>
</feature>
<dbReference type="EMBL" id="SWOV01000064">
    <property type="protein sequence ID" value="NFF89374.1"/>
    <property type="molecule type" value="Genomic_DNA"/>
</dbReference>
<keyword evidence="1" id="KW-0472">Membrane</keyword>
<dbReference type="SMART" id="SM00267">
    <property type="entry name" value="GGDEF"/>
    <property type="match status" value="1"/>
</dbReference>
<keyword evidence="1" id="KW-0812">Transmembrane</keyword>
<dbReference type="Proteomes" id="UP000473681">
    <property type="component" value="Unassembled WGS sequence"/>
</dbReference>
<evidence type="ECO:0000313" key="6">
    <source>
        <dbReference type="Proteomes" id="UP000472355"/>
    </source>
</evidence>
<dbReference type="InterPro" id="IPR000160">
    <property type="entry name" value="GGDEF_dom"/>
</dbReference>